<accession>A0AAV1XPW4</accession>
<comment type="caution">
    <text evidence="1">The sequence shown here is derived from an EMBL/GenBank/DDBJ whole genome shotgun (WGS) entry which is preliminary data.</text>
</comment>
<dbReference type="CDD" id="cd09272">
    <property type="entry name" value="RNase_HI_RT_Ty1"/>
    <property type="match status" value="1"/>
</dbReference>
<sequence>MDKEMVLFVDNKSAINLAKNPISHGRSKYIETKYHLLRDQVEKGNLRMEFCRSEDQQADILTKALKRDLFQKQREQLRVISLASMN</sequence>
<dbReference type="AlphaFoldDB" id="A0AAV1XPW4"/>
<proteinExistence type="predicted"/>
<gene>
    <name evidence="1" type="ORF">LLUT_LOCUS24733</name>
</gene>
<protein>
    <recommendedName>
        <fullName evidence="3">Copia protein</fullName>
    </recommendedName>
</protein>
<dbReference type="EMBL" id="CAXHTB010000017">
    <property type="protein sequence ID" value="CAL0323673.1"/>
    <property type="molecule type" value="Genomic_DNA"/>
</dbReference>
<dbReference type="Proteomes" id="UP001497480">
    <property type="component" value="Unassembled WGS sequence"/>
</dbReference>
<evidence type="ECO:0000313" key="2">
    <source>
        <dbReference type="Proteomes" id="UP001497480"/>
    </source>
</evidence>
<name>A0AAV1XPW4_LUPLU</name>
<evidence type="ECO:0008006" key="3">
    <source>
        <dbReference type="Google" id="ProtNLM"/>
    </source>
</evidence>
<keyword evidence="2" id="KW-1185">Reference proteome</keyword>
<evidence type="ECO:0000313" key="1">
    <source>
        <dbReference type="EMBL" id="CAL0323673.1"/>
    </source>
</evidence>
<organism evidence="1 2">
    <name type="scientific">Lupinus luteus</name>
    <name type="common">European yellow lupine</name>
    <dbReference type="NCBI Taxonomy" id="3873"/>
    <lineage>
        <taxon>Eukaryota</taxon>
        <taxon>Viridiplantae</taxon>
        <taxon>Streptophyta</taxon>
        <taxon>Embryophyta</taxon>
        <taxon>Tracheophyta</taxon>
        <taxon>Spermatophyta</taxon>
        <taxon>Magnoliopsida</taxon>
        <taxon>eudicotyledons</taxon>
        <taxon>Gunneridae</taxon>
        <taxon>Pentapetalae</taxon>
        <taxon>rosids</taxon>
        <taxon>fabids</taxon>
        <taxon>Fabales</taxon>
        <taxon>Fabaceae</taxon>
        <taxon>Papilionoideae</taxon>
        <taxon>50 kb inversion clade</taxon>
        <taxon>genistoids sensu lato</taxon>
        <taxon>core genistoids</taxon>
        <taxon>Genisteae</taxon>
        <taxon>Lupinus</taxon>
    </lineage>
</organism>
<reference evidence="1 2" key="1">
    <citation type="submission" date="2024-03" db="EMBL/GenBank/DDBJ databases">
        <authorList>
            <person name="Martinez-Hernandez J."/>
        </authorList>
    </citation>
    <scope>NUCLEOTIDE SEQUENCE [LARGE SCALE GENOMIC DNA]</scope>
</reference>